<organism evidence="3">
    <name type="scientific">Ostreococcus tauri</name>
    <name type="common">Marine green alga</name>
    <dbReference type="NCBI Taxonomy" id="70448"/>
    <lineage>
        <taxon>Eukaryota</taxon>
        <taxon>Viridiplantae</taxon>
        <taxon>Chlorophyta</taxon>
        <taxon>Mamiellophyceae</taxon>
        <taxon>Mamiellales</taxon>
        <taxon>Bathycoccaceae</taxon>
        <taxon>Ostreococcus</taxon>
    </lineage>
</organism>
<accession>A0A1Y5IEJ0</accession>
<dbReference type="eggNOG" id="KOG3182">
    <property type="taxonomic scope" value="Eukaryota"/>
</dbReference>
<dbReference type="GO" id="GO:0061928">
    <property type="term" value="F:glutathione specific gamma-glutamylcyclotransferase activity"/>
    <property type="evidence" value="ECO:0007669"/>
    <property type="project" value="UniProtKB-EC"/>
</dbReference>
<sequence length="217" mass="24223">DDAARLGRANERAELDGRHVDAGMMPRAPLSTSDDEALWVFGYGSIVWRVGFEYEEATAPVCARGFRRRFYQGSTDHRGTTEFPGRTATLERCDDGEVCWGAAYKVSAANRAEVLEYLEVREKQYDERIEMDLYDVDDASASPVISNAVTYIATPAEINLNWLGNADDLAEQIAKARGPSGENSEYLYNLCAALRGMDIEDDDLYALEARVRMLRGD</sequence>
<feature type="non-terminal residue" evidence="3">
    <location>
        <position position="1"/>
    </location>
</feature>
<name>A0A1Y5IEJ0_OSTTA</name>
<dbReference type="SUPFAM" id="SSF110857">
    <property type="entry name" value="Gamma-glutamyl cyclotransferase-like"/>
    <property type="match status" value="1"/>
</dbReference>
<dbReference type="AlphaFoldDB" id="A0A1Y5IEJ0"/>
<dbReference type="Pfam" id="PF04752">
    <property type="entry name" value="ChaC"/>
    <property type="match status" value="1"/>
</dbReference>
<dbReference type="CDD" id="cd06661">
    <property type="entry name" value="GGCT_like"/>
    <property type="match status" value="1"/>
</dbReference>
<dbReference type="GO" id="GO:0006751">
    <property type="term" value="P:glutathione catabolic process"/>
    <property type="evidence" value="ECO:0007669"/>
    <property type="project" value="InterPro"/>
</dbReference>
<dbReference type="InterPro" id="IPR013024">
    <property type="entry name" value="GGCT-like"/>
</dbReference>
<dbReference type="InterPro" id="IPR036568">
    <property type="entry name" value="GGCT-like_sf"/>
</dbReference>
<proteinExistence type="predicted"/>
<dbReference type="GO" id="GO:0005737">
    <property type="term" value="C:cytoplasm"/>
    <property type="evidence" value="ECO:0007669"/>
    <property type="project" value="TreeGrafter"/>
</dbReference>
<keyword evidence="2" id="KW-0456">Lyase</keyword>
<dbReference type="PANTHER" id="PTHR12192">
    <property type="entry name" value="CATION TRANSPORT PROTEIN CHAC-RELATED"/>
    <property type="match status" value="1"/>
</dbReference>
<evidence type="ECO:0000256" key="1">
    <source>
        <dbReference type="ARBA" id="ARBA00012344"/>
    </source>
</evidence>
<dbReference type="InterPro" id="IPR006840">
    <property type="entry name" value="ChaC"/>
</dbReference>
<dbReference type="Gene3D" id="3.10.490.10">
    <property type="entry name" value="Gamma-glutamyl cyclotransferase-like"/>
    <property type="match status" value="1"/>
</dbReference>
<dbReference type="PANTHER" id="PTHR12192:SF2">
    <property type="entry name" value="GLUTATHIONE-SPECIFIC GAMMA-GLUTAMYLCYCLOTRANSFERASE 2"/>
    <property type="match status" value="1"/>
</dbReference>
<dbReference type="EMBL" id="KZ155790">
    <property type="protein sequence ID" value="OUS45522.1"/>
    <property type="molecule type" value="Genomic_DNA"/>
</dbReference>
<dbReference type="Proteomes" id="UP000195557">
    <property type="component" value="Unassembled WGS sequence"/>
</dbReference>
<gene>
    <name evidence="3" type="ORF">BE221DRAFT_76983</name>
</gene>
<evidence type="ECO:0000256" key="2">
    <source>
        <dbReference type="ARBA" id="ARBA00023239"/>
    </source>
</evidence>
<reference evidence="3" key="1">
    <citation type="submission" date="2017-04" db="EMBL/GenBank/DDBJ databases">
        <title>Population genomics of picophytoplankton unveils novel chromosome hypervariability.</title>
        <authorList>
            <consortium name="DOE Joint Genome Institute"/>
            <person name="Blanc-Mathieu R."/>
            <person name="Krasovec M."/>
            <person name="Hebrard M."/>
            <person name="Yau S."/>
            <person name="Desgranges E."/>
            <person name="Martin J."/>
            <person name="Schackwitz W."/>
            <person name="Kuo A."/>
            <person name="Salin G."/>
            <person name="Donnadieu C."/>
            <person name="Desdevises Y."/>
            <person name="Sanchez-Ferandin S."/>
            <person name="Moreau H."/>
            <person name="Rivals E."/>
            <person name="Grigoriev I.V."/>
            <person name="Grimsley N."/>
            <person name="Eyre-Walker A."/>
            <person name="Piganeau G."/>
        </authorList>
    </citation>
    <scope>NUCLEOTIDE SEQUENCE [LARGE SCALE GENOMIC DNA]</scope>
    <source>
        <strain evidence="3">RCC 1115</strain>
    </source>
</reference>
<protein>
    <recommendedName>
        <fullName evidence="1">glutathione-specific gamma-glutamylcyclotransferase</fullName>
        <ecNumber evidence="1">4.3.2.7</ecNumber>
    </recommendedName>
</protein>
<evidence type="ECO:0000313" key="3">
    <source>
        <dbReference type="EMBL" id="OUS45522.1"/>
    </source>
</evidence>
<dbReference type="EC" id="4.3.2.7" evidence="1"/>